<name>A0A0K1P768_9MOLU</name>
<accession>A0A0K1P768</accession>
<dbReference type="KEGG" id="stur:STURON_00920"/>
<evidence type="ECO:0000313" key="2">
    <source>
        <dbReference type="Proteomes" id="UP000067243"/>
    </source>
</evidence>
<gene>
    <name evidence="1" type="ORF">STURON_00920</name>
</gene>
<keyword evidence="2" id="KW-1185">Reference proteome</keyword>
<protein>
    <submittedName>
        <fullName evidence="1">Uncharacterized protein</fullName>
    </submittedName>
</protein>
<dbReference type="PATRIC" id="fig|216946.3.peg.950"/>
<dbReference type="Proteomes" id="UP000067243">
    <property type="component" value="Chromosome"/>
</dbReference>
<evidence type="ECO:0000313" key="1">
    <source>
        <dbReference type="EMBL" id="AKU80166.1"/>
    </source>
</evidence>
<proteinExistence type="predicted"/>
<dbReference type="EMBL" id="CP012328">
    <property type="protein sequence ID" value="AKU80166.1"/>
    <property type="molecule type" value="Genomic_DNA"/>
</dbReference>
<organism evidence="1 2">
    <name type="scientific">Spiroplasma turonicum</name>
    <dbReference type="NCBI Taxonomy" id="216946"/>
    <lineage>
        <taxon>Bacteria</taxon>
        <taxon>Bacillati</taxon>
        <taxon>Mycoplasmatota</taxon>
        <taxon>Mollicutes</taxon>
        <taxon>Entomoplasmatales</taxon>
        <taxon>Spiroplasmataceae</taxon>
        <taxon>Spiroplasma</taxon>
    </lineage>
</organism>
<sequence length="87" mass="10177">MKVEKLNLRNAEANKNLGEIVGSNKEPSTDEVLQAWNKINPGYNFSNKDVYLEFNESYNGWYLNSYEKSEKNYGSLEILFNYKQQTL</sequence>
<reference evidence="1 2" key="1">
    <citation type="journal article" date="2015" name="Genome Announc.">
        <title>Complete Genome Sequence of Spiroplasma turonicum Strain Tab4cT, a Parasite of a Horse Fly, Haematopota sp. (Diptera: Tabanidae).</title>
        <authorList>
            <person name="Davis R.E."/>
            <person name="Shao J."/>
            <person name="Zhao Y."/>
            <person name="Gasparich G.E."/>
            <person name="Gaynor B.J."/>
            <person name="Donofrio N."/>
        </authorList>
    </citation>
    <scope>NUCLEOTIDE SEQUENCE [LARGE SCALE GENOMIC DNA]</scope>
    <source>
        <strain evidence="1 2">Tab4c</strain>
    </source>
</reference>
<dbReference type="AlphaFoldDB" id="A0A0K1P768"/>